<dbReference type="PROSITE" id="PS50089">
    <property type="entry name" value="ZF_RING_2"/>
    <property type="match status" value="1"/>
</dbReference>
<dbReference type="SUPFAM" id="SSF57850">
    <property type="entry name" value="RING/U-box"/>
    <property type="match status" value="1"/>
</dbReference>
<comment type="caution">
    <text evidence="3">The sequence shown here is derived from an EMBL/GenBank/DDBJ whole genome shotgun (WGS) entry which is preliminary data.</text>
</comment>
<organism evidence="3">
    <name type="scientific">Sesamum latifolium</name>
    <dbReference type="NCBI Taxonomy" id="2727402"/>
    <lineage>
        <taxon>Eukaryota</taxon>
        <taxon>Viridiplantae</taxon>
        <taxon>Streptophyta</taxon>
        <taxon>Embryophyta</taxon>
        <taxon>Tracheophyta</taxon>
        <taxon>Spermatophyta</taxon>
        <taxon>Magnoliopsida</taxon>
        <taxon>eudicotyledons</taxon>
        <taxon>Gunneridae</taxon>
        <taxon>Pentapetalae</taxon>
        <taxon>asterids</taxon>
        <taxon>lamiids</taxon>
        <taxon>Lamiales</taxon>
        <taxon>Pedaliaceae</taxon>
        <taxon>Sesamum</taxon>
    </lineage>
</organism>
<keyword evidence="1" id="KW-0862">Zinc</keyword>
<accession>A0AAW2V335</accession>
<dbReference type="GO" id="GO:0016020">
    <property type="term" value="C:membrane"/>
    <property type="evidence" value="ECO:0007669"/>
    <property type="project" value="TreeGrafter"/>
</dbReference>
<dbReference type="InterPro" id="IPR001841">
    <property type="entry name" value="Znf_RING"/>
</dbReference>
<keyword evidence="1" id="KW-0863">Zinc-finger</keyword>
<dbReference type="Gene3D" id="3.30.40.10">
    <property type="entry name" value="Zinc/RING finger domain, C3HC4 (zinc finger)"/>
    <property type="match status" value="1"/>
</dbReference>
<evidence type="ECO:0000313" key="3">
    <source>
        <dbReference type="EMBL" id="KAL0421856.1"/>
    </source>
</evidence>
<dbReference type="Pfam" id="PF13639">
    <property type="entry name" value="zf-RING_2"/>
    <property type="match status" value="1"/>
</dbReference>
<sequence>MAFKNIFISMLTTIFGPRTLSKSQAAAVVECAVCLSTLEGENGRRVLPCLHEFHSVCIGRWLATPHFKNTCPVCRSPMEQDCDGGDHKGSRRQECFTEEMGNTLLFLRSSVFSHIFTLLLLLEKSQHSDKNKAQELSWPTVVFTLMLWLPSEFDQATSRSLILDLHLQAVEAYDAASLCEVPFQNMTLNNGKPGAADSWWFDCCY</sequence>
<feature type="domain" description="RING-type" evidence="2">
    <location>
        <begin position="31"/>
        <end position="75"/>
    </location>
</feature>
<dbReference type="AlphaFoldDB" id="A0AAW2V335"/>
<dbReference type="EMBL" id="JACGWN010000011">
    <property type="protein sequence ID" value="KAL0421856.1"/>
    <property type="molecule type" value="Genomic_DNA"/>
</dbReference>
<dbReference type="InterPro" id="IPR051826">
    <property type="entry name" value="E3_ubiquitin-ligase_domain"/>
</dbReference>
<dbReference type="InterPro" id="IPR013083">
    <property type="entry name" value="Znf_RING/FYVE/PHD"/>
</dbReference>
<dbReference type="PANTHER" id="PTHR22765:SF183">
    <property type="entry name" value="OS06G0534800 PROTEIN"/>
    <property type="match status" value="1"/>
</dbReference>
<dbReference type="GO" id="GO:0061630">
    <property type="term" value="F:ubiquitin protein ligase activity"/>
    <property type="evidence" value="ECO:0007669"/>
    <property type="project" value="TreeGrafter"/>
</dbReference>
<dbReference type="GO" id="GO:0006511">
    <property type="term" value="P:ubiquitin-dependent protein catabolic process"/>
    <property type="evidence" value="ECO:0007669"/>
    <property type="project" value="TreeGrafter"/>
</dbReference>
<evidence type="ECO:0000259" key="2">
    <source>
        <dbReference type="PROSITE" id="PS50089"/>
    </source>
</evidence>
<gene>
    <name evidence="3" type="ORF">Slati_3208500</name>
</gene>
<reference evidence="3" key="2">
    <citation type="journal article" date="2024" name="Plant">
        <title>Genomic evolution and insights into agronomic trait innovations of Sesamum species.</title>
        <authorList>
            <person name="Miao H."/>
            <person name="Wang L."/>
            <person name="Qu L."/>
            <person name="Liu H."/>
            <person name="Sun Y."/>
            <person name="Le M."/>
            <person name="Wang Q."/>
            <person name="Wei S."/>
            <person name="Zheng Y."/>
            <person name="Lin W."/>
            <person name="Duan Y."/>
            <person name="Cao H."/>
            <person name="Xiong S."/>
            <person name="Wang X."/>
            <person name="Wei L."/>
            <person name="Li C."/>
            <person name="Ma Q."/>
            <person name="Ju M."/>
            <person name="Zhao R."/>
            <person name="Li G."/>
            <person name="Mu C."/>
            <person name="Tian Q."/>
            <person name="Mei H."/>
            <person name="Zhang T."/>
            <person name="Gao T."/>
            <person name="Zhang H."/>
        </authorList>
    </citation>
    <scope>NUCLEOTIDE SEQUENCE</scope>
    <source>
        <strain evidence="3">KEN1</strain>
    </source>
</reference>
<protein>
    <recommendedName>
        <fullName evidence="2">RING-type domain-containing protein</fullName>
    </recommendedName>
</protein>
<reference evidence="3" key="1">
    <citation type="submission" date="2020-06" db="EMBL/GenBank/DDBJ databases">
        <authorList>
            <person name="Li T."/>
            <person name="Hu X."/>
            <person name="Zhang T."/>
            <person name="Song X."/>
            <person name="Zhang H."/>
            <person name="Dai N."/>
            <person name="Sheng W."/>
            <person name="Hou X."/>
            <person name="Wei L."/>
        </authorList>
    </citation>
    <scope>NUCLEOTIDE SEQUENCE</scope>
    <source>
        <strain evidence="3">KEN1</strain>
        <tissue evidence="3">Leaf</tissue>
    </source>
</reference>
<proteinExistence type="predicted"/>
<name>A0AAW2V335_9LAMI</name>
<dbReference type="GO" id="GO:0008270">
    <property type="term" value="F:zinc ion binding"/>
    <property type="evidence" value="ECO:0007669"/>
    <property type="project" value="UniProtKB-KW"/>
</dbReference>
<dbReference type="PANTHER" id="PTHR22765">
    <property type="entry name" value="RING FINGER AND PROTEASE ASSOCIATED DOMAIN-CONTAINING"/>
    <property type="match status" value="1"/>
</dbReference>
<dbReference type="SMART" id="SM00184">
    <property type="entry name" value="RING"/>
    <property type="match status" value="1"/>
</dbReference>
<evidence type="ECO:0000256" key="1">
    <source>
        <dbReference type="PROSITE-ProRule" id="PRU00175"/>
    </source>
</evidence>
<keyword evidence="1" id="KW-0479">Metal-binding</keyword>